<gene>
    <name evidence="2" type="ORF">BCR26_02475</name>
</gene>
<evidence type="ECO:0000313" key="3">
    <source>
        <dbReference type="Proteomes" id="UP000095256"/>
    </source>
</evidence>
<comment type="caution">
    <text evidence="2">The sequence shown here is derived from an EMBL/GenBank/DDBJ whole genome shotgun (WGS) entry which is preliminary data.</text>
</comment>
<organism evidence="2 3">
    <name type="scientific">Enterococcus rivorum</name>
    <dbReference type="NCBI Taxonomy" id="762845"/>
    <lineage>
        <taxon>Bacteria</taxon>
        <taxon>Bacillati</taxon>
        <taxon>Bacillota</taxon>
        <taxon>Bacilli</taxon>
        <taxon>Lactobacillales</taxon>
        <taxon>Enterococcaceae</taxon>
        <taxon>Enterococcus</taxon>
    </lineage>
</organism>
<reference evidence="2 3" key="1">
    <citation type="submission" date="2016-09" db="EMBL/GenBank/DDBJ databases">
        <authorList>
            <person name="Capua I."/>
            <person name="De Benedictis P."/>
            <person name="Joannis T."/>
            <person name="Lombin L.H."/>
            <person name="Cattoli G."/>
        </authorList>
    </citation>
    <scope>NUCLEOTIDE SEQUENCE [LARGE SCALE GENOMIC DNA]</scope>
    <source>
        <strain evidence="2 3">LMG 25899</strain>
    </source>
</reference>
<dbReference type="InterPro" id="IPR025014">
    <property type="entry name" value="DUF3958"/>
</dbReference>
<evidence type="ECO:0000256" key="1">
    <source>
        <dbReference type="SAM" id="Coils"/>
    </source>
</evidence>
<sequence length="122" mass="14586">MEEQLIRRKLWDNAEAQDENSYNIRLQEENITQLESIYTQQNQFFNELQGKWQEHELGSYLAEARDELIYCQQKSLALVTDEMDELVSQKRQLMDQEEQFSNELHTFLATPSDKKEESNHVD</sequence>
<keyword evidence="3" id="KW-1185">Reference proteome</keyword>
<proteinExistence type="predicted"/>
<dbReference type="EMBL" id="MIEK01000023">
    <property type="protein sequence ID" value="OEH82317.1"/>
    <property type="molecule type" value="Genomic_DNA"/>
</dbReference>
<keyword evidence="1" id="KW-0175">Coiled coil</keyword>
<name>A0A1E5KWS8_9ENTE</name>
<dbReference type="STRING" id="762845.BCR26_02475"/>
<dbReference type="Pfam" id="PF13125">
    <property type="entry name" value="DUF3958"/>
    <property type="match status" value="1"/>
</dbReference>
<dbReference type="RefSeq" id="WP_069698592.1">
    <property type="nucleotide sequence ID" value="NZ_JAGGMA010000001.1"/>
</dbReference>
<evidence type="ECO:0000313" key="2">
    <source>
        <dbReference type="EMBL" id="OEH82317.1"/>
    </source>
</evidence>
<dbReference type="Proteomes" id="UP000095256">
    <property type="component" value="Unassembled WGS sequence"/>
</dbReference>
<accession>A0A1E5KWS8</accession>
<dbReference type="AlphaFoldDB" id="A0A1E5KWS8"/>
<feature type="coiled-coil region" evidence="1">
    <location>
        <begin position="76"/>
        <end position="103"/>
    </location>
</feature>
<protein>
    <submittedName>
        <fullName evidence="2">Uncharacterized protein</fullName>
    </submittedName>
</protein>